<dbReference type="InterPro" id="IPR023614">
    <property type="entry name" value="Porin_dom_sf"/>
</dbReference>
<evidence type="ECO:0000256" key="3">
    <source>
        <dbReference type="ARBA" id="ARBA00022448"/>
    </source>
</evidence>
<gene>
    <name evidence="12" type="ORF">AWB75_06941</name>
</gene>
<evidence type="ECO:0000256" key="4">
    <source>
        <dbReference type="ARBA" id="ARBA00022452"/>
    </source>
</evidence>
<keyword evidence="5" id="KW-0812">Transmembrane</keyword>
<evidence type="ECO:0000256" key="5">
    <source>
        <dbReference type="ARBA" id="ARBA00022692"/>
    </source>
</evidence>
<dbReference type="GO" id="GO:0015288">
    <property type="term" value="F:porin activity"/>
    <property type="evidence" value="ECO:0007669"/>
    <property type="project" value="UniProtKB-KW"/>
</dbReference>
<sequence>MSIFAVSKAHCEQQGSSKNYISYVKDNEMKRMIVVAALFGAGICSAHAQSSVTLYGRIGSGFDFVSNVATASAQSKNVYRFGSNQYGISWWGLKGSEDLGGGLHAVFNLESMFTAGTGQLPGDSLFNRYAYVGLASDRFGSLWVGRAMSLTDETGFYLDPLGEQSIGIATLVYGRSWGSRANTVTYNSLKYGGLEFRGQYGFGNEAGNYRGSRQMSASASYTAVGLNLRGVYEEIRDANGKFSSLYSASREYMVGGTYTWEQIKILGGFEQLVSSGRDTIAQANNPTASTRSQQEWIGVNWQATAALLLRAGVFHANVNNGGGSGTLGVVGADYYISKRTLFYGTFGAMFNGGSAAFPVETADQTPLAGHHQQGGYFGVMHYF</sequence>
<feature type="domain" description="Porin" evidence="11">
    <location>
        <begin position="39"/>
        <end position="351"/>
    </location>
</feature>
<dbReference type="EMBL" id="FCOF02000080">
    <property type="protein sequence ID" value="SAK95642.1"/>
    <property type="molecule type" value="Genomic_DNA"/>
</dbReference>
<name>A0A158DM02_9BURK</name>
<dbReference type="AlphaFoldDB" id="A0A158DM02"/>
<keyword evidence="6" id="KW-0732">Signal</keyword>
<keyword evidence="7" id="KW-0406">Ion transport</keyword>
<accession>A0A158DM02</accession>
<evidence type="ECO:0000256" key="6">
    <source>
        <dbReference type="ARBA" id="ARBA00022729"/>
    </source>
</evidence>
<protein>
    <submittedName>
        <fullName evidence="12">Porin protein</fullName>
    </submittedName>
</protein>
<dbReference type="Pfam" id="PF13609">
    <property type="entry name" value="Porin_4"/>
    <property type="match status" value="1"/>
</dbReference>
<comment type="subunit">
    <text evidence="2">Homotrimer.</text>
</comment>
<comment type="subcellular location">
    <subcellularLocation>
        <location evidence="1">Cell outer membrane</location>
        <topology evidence="1">Multi-pass membrane protein</topology>
    </subcellularLocation>
</comment>
<keyword evidence="3" id="KW-0813">Transport</keyword>
<evidence type="ECO:0000256" key="9">
    <source>
        <dbReference type="ARBA" id="ARBA00023136"/>
    </source>
</evidence>
<evidence type="ECO:0000259" key="11">
    <source>
        <dbReference type="Pfam" id="PF13609"/>
    </source>
</evidence>
<dbReference type="InterPro" id="IPR050298">
    <property type="entry name" value="Gram-neg_bact_OMP"/>
</dbReference>
<evidence type="ECO:0000256" key="2">
    <source>
        <dbReference type="ARBA" id="ARBA00011233"/>
    </source>
</evidence>
<dbReference type="InterPro" id="IPR033900">
    <property type="entry name" value="Gram_neg_porin_domain"/>
</dbReference>
<evidence type="ECO:0000256" key="10">
    <source>
        <dbReference type="ARBA" id="ARBA00023237"/>
    </source>
</evidence>
<keyword evidence="10" id="KW-0998">Cell outer membrane</keyword>
<dbReference type="RefSeq" id="WP_235012403.1">
    <property type="nucleotide sequence ID" value="NZ_FCOF02000080.1"/>
</dbReference>
<dbReference type="SUPFAM" id="SSF56935">
    <property type="entry name" value="Porins"/>
    <property type="match status" value="1"/>
</dbReference>
<dbReference type="GO" id="GO:0006811">
    <property type="term" value="P:monoatomic ion transport"/>
    <property type="evidence" value="ECO:0007669"/>
    <property type="project" value="UniProtKB-KW"/>
</dbReference>
<dbReference type="InterPro" id="IPR002299">
    <property type="entry name" value="Porin_Neis"/>
</dbReference>
<dbReference type="GO" id="GO:0046930">
    <property type="term" value="C:pore complex"/>
    <property type="evidence" value="ECO:0007669"/>
    <property type="project" value="UniProtKB-KW"/>
</dbReference>
<dbReference type="PANTHER" id="PTHR34501">
    <property type="entry name" value="PROTEIN YDDL-RELATED"/>
    <property type="match status" value="1"/>
</dbReference>
<dbReference type="PANTHER" id="PTHR34501:SF9">
    <property type="entry name" value="MAJOR OUTER MEMBRANE PROTEIN P.IA"/>
    <property type="match status" value="1"/>
</dbReference>
<evidence type="ECO:0000313" key="13">
    <source>
        <dbReference type="Proteomes" id="UP000054870"/>
    </source>
</evidence>
<dbReference type="Gene3D" id="2.40.160.10">
    <property type="entry name" value="Porin"/>
    <property type="match status" value="1"/>
</dbReference>
<organism evidence="12 13">
    <name type="scientific">Caballeronia catudaia</name>
    <dbReference type="NCBI Taxonomy" id="1777136"/>
    <lineage>
        <taxon>Bacteria</taxon>
        <taxon>Pseudomonadati</taxon>
        <taxon>Pseudomonadota</taxon>
        <taxon>Betaproteobacteria</taxon>
        <taxon>Burkholderiales</taxon>
        <taxon>Burkholderiaceae</taxon>
        <taxon>Caballeronia</taxon>
    </lineage>
</organism>
<keyword evidence="9" id="KW-0472">Membrane</keyword>
<dbReference type="PRINTS" id="PR00184">
    <property type="entry name" value="NEISSPPORIN"/>
</dbReference>
<evidence type="ECO:0000256" key="7">
    <source>
        <dbReference type="ARBA" id="ARBA00023065"/>
    </source>
</evidence>
<comment type="caution">
    <text evidence="12">The sequence shown here is derived from an EMBL/GenBank/DDBJ whole genome shotgun (WGS) entry which is preliminary data.</text>
</comment>
<keyword evidence="8" id="KW-0626">Porin</keyword>
<reference evidence="12" key="1">
    <citation type="submission" date="2016-01" db="EMBL/GenBank/DDBJ databases">
        <authorList>
            <person name="Peeters C."/>
        </authorList>
    </citation>
    <scope>NUCLEOTIDE SEQUENCE [LARGE SCALE GENOMIC DNA]</scope>
    <source>
        <strain evidence="12">LMG 29318</strain>
    </source>
</reference>
<dbReference type="Proteomes" id="UP000054870">
    <property type="component" value="Unassembled WGS sequence"/>
</dbReference>
<keyword evidence="13" id="KW-1185">Reference proteome</keyword>
<proteinExistence type="predicted"/>
<dbReference type="CDD" id="cd00342">
    <property type="entry name" value="gram_neg_porins"/>
    <property type="match status" value="1"/>
</dbReference>
<evidence type="ECO:0000256" key="1">
    <source>
        <dbReference type="ARBA" id="ARBA00004571"/>
    </source>
</evidence>
<dbReference type="GO" id="GO:0009279">
    <property type="term" value="C:cell outer membrane"/>
    <property type="evidence" value="ECO:0007669"/>
    <property type="project" value="UniProtKB-SubCell"/>
</dbReference>
<evidence type="ECO:0000256" key="8">
    <source>
        <dbReference type="ARBA" id="ARBA00023114"/>
    </source>
</evidence>
<evidence type="ECO:0000313" key="12">
    <source>
        <dbReference type="EMBL" id="SAK95642.1"/>
    </source>
</evidence>
<keyword evidence="4" id="KW-1134">Transmembrane beta strand</keyword>